<dbReference type="AlphaFoldDB" id="A0A5J9W800"/>
<dbReference type="EMBL" id="RWGY01000004">
    <property type="protein sequence ID" value="TVU44091.1"/>
    <property type="molecule type" value="Genomic_DNA"/>
</dbReference>
<evidence type="ECO:0000256" key="2">
    <source>
        <dbReference type="ARBA" id="ARBA00022603"/>
    </source>
</evidence>
<evidence type="ECO:0000256" key="5">
    <source>
        <dbReference type="ARBA" id="ARBA00022737"/>
    </source>
</evidence>
<keyword evidence="5" id="KW-0677">Repeat</keyword>
<dbReference type="Pfam" id="PF13041">
    <property type="entry name" value="PPR_2"/>
    <property type="match status" value="1"/>
</dbReference>
<evidence type="ECO:0000313" key="9">
    <source>
        <dbReference type="Proteomes" id="UP000324897"/>
    </source>
</evidence>
<dbReference type="Pfam" id="PF05724">
    <property type="entry name" value="TPMT"/>
    <property type="match status" value="2"/>
</dbReference>
<dbReference type="NCBIfam" id="TIGR00756">
    <property type="entry name" value="PPR"/>
    <property type="match status" value="2"/>
</dbReference>
<evidence type="ECO:0008006" key="10">
    <source>
        <dbReference type="Google" id="ProtNLM"/>
    </source>
</evidence>
<evidence type="ECO:0000256" key="3">
    <source>
        <dbReference type="ARBA" id="ARBA00022679"/>
    </source>
</evidence>
<keyword evidence="9" id="KW-1185">Reference proteome</keyword>
<keyword evidence="6" id="KW-0809">Transit peptide</keyword>
<dbReference type="GO" id="GO:0032259">
    <property type="term" value="P:methylation"/>
    <property type="evidence" value="ECO:0007669"/>
    <property type="project" value="UniProtKB-KW"/>
</dbReference>
<keyword evidence="3" id="KW-0808">Transferase</keyword>
<dbReference type="InterPro" id="IPR046849">
    <property type="entry name" value="E2_motif"/>
</dbReference>
<dbReference type="FunFam" id="1.25.40.10:FF:000738">
    <property type="entry name" value="Pentatricopeptide repeat-containing protein chloroplastic"/>
    <property type="match status" value="1"/>
</dbReference>
<dbReference type="Gramene" id="TVU44091">
    <property type="protein sequence ID" value="TVU44091"/>
    <property type="gene ID" value="EJB05_03523"/>
</dbReference>
<dbReference type="InterPro" id="IPR002885">
    <property type="entry name" value="PPR_rpt"/>
</dbReference>
<dbReference type="PANTHER" id="PTHR32183:SF12">
    <property type="entry name" value="OS03G0843800 PROTEIN"/>
    <property type="match status" value="1"/>
</dbReference>
<dbReference type="InterPro" id="IPR046848">
    <property type="entry name" value="E_motif"/>
</dbReference>
<evidence type="ECO:0000256" key="1">
    <source>
        <dbReference type="ARBA" id="ARBA00022553"/>
    </source>
</evidence>
<dbReference type="OrthoDB" id="276151at2759"/>
<dbReference type="PANTHER" id="PTHR32183">
    <property type="match status" value="1"/>
</dbReference>
<evidence type="ECO:0000256" key="4">
    <source>
        <dbReference type="ARBA" id="ARBA00022691"/>
    </source>
</evidence>
<dbReference type="Proteomes" id="UP000324897">
    <property type="component" value="Chromosome 5"/>
</dbReference>
<dbReference type="CDD" id="cd02440">
    <property type="entry name" value="AdoMet_MTases"/>
    <property type="match status" value="2"/>
</dbReference>
<gene>
    <name evidence="8" type="ORF">EJB05_03523</name>
</gene>
<dbReference type="InterPro" id="IPR011990">
    <property type="entry name" value="TPR-like_helical_dom_sf"/>
</dbReference>
<dbReference type="PROSITE" id="PS51375">
    <property type="entry name" value="PPR"/>
    <property type="match status" value="3"/>
</dbReference>
<protein>
    <recommendedName>
        <fullName evidence="10">Methyltransferase domain-containing protein</fullName>
    </recommendedName>
</protein>
<keyword evidence="4" id="KW-0949">S-adenosyl-L-methionine</keyword>
<proteinExistence type="predicted"/>
<comment type="caution">
    <text evidence="8">The sequence shown here is derived from an EMBL/GenBank/DDBJ whole genome shotgun (WGS) entry which is preliminary data.</text>
</comment>
<dbReference type="PROSITE" id="PS51585">
    <property type="entry name" value="SAM_MT_TPMT"/>
    <property type="match status" value="2"/>
</dbReference>
<evidence type="ECO:0000313" key="8">
    <source>
        <dbReference type="EMBL" id="TVU44091.1"/>
    </source>
</evidence>
<dbReference type="Pfam" id="PF20431">
    <property type="entry name" value="E_motif"/>
    <property type="match status" value="1"/>
</dbReference>
<accession>A0A5J9W800</accession>
<keyword evidence="1" id="KW-0597">Phosphoprotein</keyword>
<feature type="repeat" description="PPR" evidence="7">
    <location>
        <begin position="159"/>
        <end position="193"/>
    </location>
</feature>
<organism evidence="8 9">
    <name type="scientific">Eragrostis curvula</name>
    <name type="common">weeping love grass</name>
    <dbReference type="NCBI Taxonomy" id="38414"/>
    <lineage>
        <taxon>Eukaryota</taxon>
        <taxon>Viridiplantae</taxon>
        <taxon>Streptophyta</taxon>
        <taxon>Embryophyta</taxon>
        <taxon>Tracheophyta</taxon>
        <taxon>Spermatophyta</taxon>
        <taxon>Magnoliopsida</taxon>
        <taxon>Liliopsida</taxon>
        <taxon>Poales</taxon>
        <taxon>Poaceae</taxon>
        <taxon>PACMAD clade</taxon>
        <taxon>Chloridoideae</taxon>
        <taxon>Eragrostideae</taxon>
        <taxon>Eragrostidinae</taxon>
        <taxon>Eragrostis</taxon>
    </lineage>
</organism>
<dbReference type="Pfam" id="PF12854">
    <property type="entry name" value="PPR_1"/>
    <property type="match status" value="1"/>
</dbReference>
<dbReference type="Gene3D" id="1.25.40.10">
    <property type="entry name" value="Tetratricopeptide repeat domain"/>
    <property type="match status" value="1"/>
</dbReference>
<evidence type="ECO:0000256" key="7">
    <source>
        <dbReference type="PROSITE-ProRule" id="PRU00708"/>
    </source>
</evidence>
<sequence length="696" mass="75973">MYSKCGKIGSARLAFDVMHIHDVTSWNSLIHGFAQHGDADNALEAFSEMCSSGCKPDDSTFLGVLVGCNHAGLVKEGEMFFRLMVDEYGITPTPSHYTCMIDMLGRNGRFDEALCMIDEMPFEPDVLVWKTLLASCKLHRNLDVGKLAADKLMELSESDSASYVLMSNIYAMHGEWQDAGRVRRRMDEMGVKKDAGCSWIEVKNEVHAFVARDMSHPESIYQMLGELVDRLMASTVNDGVDARGADEDSNPTVARLLQLIGDPDSSDAWRQCWEAGVTPWDLGQPTPAVVELVNSGTLPDNGATVLVPGCGAGNDVVALAGPGRFVTGLDVSETAIQKAKQLSSAADGNFFTFVAADFFTWEPPEKFDLIFDYTFFCALHPSLRSAWARRMSNLLKPGGEIITLMYLVEDQEAGPPFNTTVLDYEEVLNPLGLVISSIQDNEVAVAKRKGMEKLASLMASTAIAAQGATGARQVLDGSNPMVAKVRQLFGGRDSSDGWSRCWEEGLTPWDLGQPTPAVVELVNSGTLPDNAATVLVPGCGAGYDVVALAGPGRFVVGLDVCETAIQKAKQWSSSSADGSFFTFVAADFFTWEPPEKFDLIVDYTFFCALHPSLRSAWARRMSDLLKPDGELITLMYLVEGQEAGPPFNSTVQDYEEVLNPLGLVINSIQDNDVAVEPRKGMEKIARWQRMAQPVNE</sequence>
<name>A0A5J9W800_9POAL</name>
<dbReference type="InterPro" id="IPR008854">
    <property type="entry name" value="TPMT"/>
</dbReference>
<dbReference type="GO" id="GO:0008757">
    <property type="term" value="F:S-adenosylmethionine-dependent methyltransferase activity"/>
    <property type="evidence" value="ECO:0007669"/>
    <property type="project" value="InterPro"/>
</dbReference>
<dbReference type="InterPro" id="IPR029063">
    <property type="entry name" value="SAM-dependent_MTases_sf"/>
</dbReference>
<feature type="repeat" description="PPR" evidence="7">
    <location>
        <begin position="22"/>
        <end position="56"/>
    </location>
</feature>
<reference evidence="8 9" key="1">
    <citation type="journal article" date="2019" name="Sci. Rep.">
        <title>A high-quality genome of Eragrostis curvula grass provides insights into Poaceae evolution and supports new strategies to enhance forage quality.</title>
        <authorList>
            <person name="Carballo J."/>
            <person name="Santos B.A.C.M."/>
            <person name="Zappacosta D."/>
            <person name="Garbus I."/>
            <person name="Selva J.P."/>
            <person name="Gallo C.A."/>
            <person name="Diaz A."/>
            <person name="Albertini E."/>
            <person name="Caccamo M."/>
            <person name="Echenique V."/>
        </authorList>
    </citation>
    <scope>NUCLEOTIDE SEQUENCE [LARGE SCALE GENOMIC DNA]</scope>
    <source>
        <strain evidence="9">cv. Victoria</strain>
        <tissue evidence="8">Leaf</tissue>
    </source>
</reference>
<feature type="repeat" description="PPR" evidence="7">
    <location>
        <begin position="93"/>
        <end position="123"/>
    </location>
</feature>
<dbReference type="Gene3D" id="3.40.50.150">
    <property type="entry name" value="Vaccinia Virus protein VP39"/>
    <property type="match status" value="2"/>
</dbReference>
<dbReference type="FunFam" id="1.25.40.10:FF:000031">
    <property type="entry name" value="Pentatricopeptide repeat-containing protein mitochondrial"/>
    <property type="match status" value="1"/>
</dbReference>
<dbReference type="Pfam" id="PF20430">
    <property type="entry name" value="Eplus_motif"/>
    <property type="match status" value="1"/>
</dbReference>
<dbReference type="SUPFAM" id="SSF53335">
    <property type="entry name" value="S-adenosyl-L-methionine-dependent methyltransferases"/>
    <property type="match status" value="2"/>
</dbReference>
<keyword evidence="2" id="KW-0489">Methyltransferase</keyword>
<feature type="non-terminal residue" evidence="8">
    <location>
        <position position="1"/>
    </location>
</feature>
<evidence type="ECO:0000256" key="6">
    <source>
        <dbReference type="ARBA" id="ARBA00022946"/>
    </source>
</evidence>